<dbReference type="VEuPathDB" id="FungiDB:PLEOSDRAFT_1090877"/>
<feature type="region of interest" description="Disordered" evidence="1">
    <location>
        <begin position="30"/>
        <end position="49"/>
    </location>
</feature>
<evidence type="ECO:0000256" key="1">
    <source>
        <dbReference type="SAM" id="MobiDB-lite"/>
    </source>
</evidence>
<organism evidence="2 3">
    <name type="scientific">Pleurotus ostreatus (strain PC15)</name>
    <name type="common">Oyster mushroom</name>
    <dbReference type="NCBI Taxonomy" id="1137138"/>
    <lineage>
        <taxon>Eukaryota</taxon>
        <taxon>Fungi</taxon>
        <taxon>Dikarya</taxon>
        <taxon>Basidiomycota</taxon>
        <taxon>Agaricomycotina</taxon>
        <taxon>Agaricomycetes</taxon>
        <taxon>Agaricomycetidae</taxon>
        <taxon>Agaricales</taxon>
        <taxon>Pleurotineae</taxon>
        <taxon>Pleurotaceae</taxon>
        <taxon>Pleurotus</taxon>
    </lineage>
</organism>
<proteinExistence type="predicted"/>
<accession>A0A067N657</accession>
<sequence>MLGCAGSPRRTGVNVDAFCALRGPYGMMRPPKAGSPRLDMSRTDTISSRHRHRTTVVVSVFPVYPRSGTSTLRYGCMHRRPYTIALIRGRWSCCVLESRCQ</sequence>
<reference evidence="3" key="1">
    <citation type="journal article" date="2014" name="Proc. Natl. Acad. Sci. U.S.A.">
        <title>Extensive sampling of basidiomycete genomes demonstrates inadequacy of the white-rot/brown-rot paradigm for wood decay fungi.</title>
        <authorList>
            <person name="Riley R."/>
            <person name="Salamov A.A."/>
            <person name="Brown D.W."/>
            <person name="Nagy L.G."/>
            <person name="Floudas D."/>
            <person name="Held B.W."/>
            <person name="Levasseur A."/>
            <person name="Lombard V."/>
            <person name="Morin E."/>
            <person name="Otillar R."/>
            <person name="Lindquist E.A."/>
            <person name="Sun H."/>
            <person name="LaButti K.M."/>
            <person name="Schmutz J."/>
            <person name="Jabbour D."/>
            <person name="Luo H."/>
            <person name="Baker S.E."/>
            <person name="Pisabarro A.G."/>
            <person name="Walton J.D."/>
            <person name="Blanchette R.A."/>
            <person name="Henrissat B."/>
            <person name="Martin F."/>
            <person name="Cullen D."/>
            <person name="Hibbett D.S."/>
            <person name="Grigoriev I.V."/>
        </authorList>
    </citation>
    <scope>NUCLEOTIDE SEQUENCE [LARGE SCALE GENOMIC DNA]</scope>
    <source>
        <strain evidence="3">PC15</strain>
    </source>
</reference>
<evidence type="ECO:0000313" key="3">
    <source>
        <dbReference type="Proteomes" id="UP000027073"/>
    </source>
</evidence>
<dbReference type="EMBL" id="KL198013">
    <property type="protein sequence ID" value="KDQ23513.1"/>
    <property type="molecule type" value="Genomic_DNA"/>
</dbReference>
<gene>
    <name evidence="2" type="ORF">PLEOSDRAFT_1090877</name>
</gene>
<protein>
    <submittedName>
        <fullName evidence="2">Uncharacterized protein</fullName>
    </submittedName>
</protein>
<evidence type="ECO:0000313" key="2">
    <source>
        <dbReference type="EMBL" id="KDQ23513.1"/>
    </source>
</evidence>
<name>A0A067N657_PLEO1</name>
<dbReference type="Proteomes" id="UP000027073">
    <property type="component" value="Unassembled WGS sequence"/>
</dbReference>
<dbReference type="InParanoid" id="A0A067N657"/>
<dbReference type="AlphaFoldDB" id="A0A067N657"/>
<dbReference type="HOGENOM" id="CLU_2292869_0_0_1"/>